<evidence type="ECO:0000313" key="2">
    <source>
        <dbReference type="EMBL" id="KAK6541211.1"/>
    </source>
</evidence>
<comment type="caution">
    <text evidence="2">The sequence shown here is derived from an EMBL/GenBank/DDBJ whole genome shotgun (WGS) entry which is preliminary data.</text>
</comment>
<dbReference type="Proteomes" id="UP001365542">
    <property type="component" value="Unassembled WGS sequence"/>
</dbReference>
<sequence length="114" mass="13354">MFAQKRLQKELSKMNKETPPGITIASSPDLTNWKMDIRVLDSNPLYLDQTYRLNFKFSPSYPIEAPEVTFIKEDGRDIPMHPHSKPCLHLSRYQFNPLTTLSLLNSLFEWCYMS</sequence>
<evidence type="ECO:0000313" key="3">
    <source>
        <dbReference type="Proteomes" id="UP001365542"/>
    </source>
</evidence>
<dbReference type="AlphaFoldDB" id="A0AAV9XHT8"/>
<feature type="domain" description="UBC core" evidence="1">
    <location>
        <begin position="2"/>
        <end position="114"/>
    </location>
</feature>
<organism evidence="2 3">
    <name type="scientific">Orbilia ellipsospora</name>
    <dbReference type="NCBI Taxonomy" id="2528407"/>
    <lineage>
        <taxon>Eukaryota</taxon>
        <taxon>Fungi</taxon>
        <taxon>Dikarya</taxon>
        <taxon>Ascomycota</taxon>
        <taxon>Pezizomycotina</taxon>
        <taxon>Orbiliomycetes</taxon>
        <taxon>Orbiliales</taxon>
        <taxon>Orbiliaceae</taxon>
        <taxon>Orbilia</taxon>
    </lineage>
</organism>
<name>A0AAV9XHT8_9PEZI</name>
<proteinExistence type="predicted"/>
<accession>A0AAV9XHT8</accession>
<protein>
    <recommendedName>
        <fullName evidence="1">UBC core domain-containing protein</fullName>
    </recommendedName>
</protein>
<dbReference type="Gene3D" id="3.10.110.10">
    <property type="entry name" value="Ubiquitin Conjugating Enzyme"/>
    <property type="match status" value="1"/>
</dbReference>
<evidence type="ECO:0000259" key="1">
    <source>
        <dbReference type="PROSITE" id="PS50127"/>
    </source>
</evidence>
<dbReference type="SUPFAM" id="SSF54495">
    <property type="entry name" value="UBC-like"/>
    <property type="match status" value="1"/>
</dbReference>
<dbReference type="PROSITE" id="PS50127">
    <property type="entry name" value="UBC_2"/>
    <property type="match status" value="1"/>
</dbReference>
<dbReference type="InterPro" id="IPR016135">
    <property type="entry name" value="UBQ-conjugating_enzyme/RWD"/>
</dbReference>
<dbReference type="EMBL" id="JAVHJO010000004">
    <property type="protein sequence ID" value="KAK6541211.1"/>
    <property type="molecule type" value="Genomic_DNA"/>
</dbReference>
<keyword evidence="3" id="KW-1185">Reference proteome</keyword>
<dbReference type="Pfam" id="PF00179">
    <property type="entry name" value="UQ_con"/>
    <property type="match status" value="1"/>
</dbReference>
<reference evidence="2 3" key="1">
    <citation type="submission" date="2019-10" db="EMBL/GenBank/DDBJ databases">
        <authorList>
            <person name="Palmer J.M."/>
        </authorList>
    </citation>
    <scope>NUCLEOTIDE SEQUENCE [LARGE SCALE GENOMIC DNA]</scope>
    <source>
        <strain evidence="2 3">TWF694</strain>
    </source>
</reference>
<gene>
    <name evidence="2" type="ORF">TWF694_008578</name>
</gene>
<dbReference type="InterPro" id="IPR000608">
    <property type="entry name" value="UBC"/>
</dbReference>